<evidence type="ECO:0000259" key="6">
    <source>
        <dbReference type="PROSITE" id="PS50893"/>
    </source>
</evidence>
<evidence type="ECO:0000313" key="11">
    <source>
        <dbReference type="Proteomes" id="UP000283630"/>
    </source>
</evidence>
<dbReference type="Proteomes" id="UP000283630">
    <property type="component" value="Unassembled WGS sequence"/>
</dbReference>
<dbReference type="GO" id="GO:0005524">
    <property type="term" value="F:ATP binding"/>
    <property type="evidence" value="ECO:0007669"/>
    <property type="project" value="UniProtKB-KW"/>
</dbReference>
<evidence type="ECO:0000313" key="9">
    <source>
        <dbReference type="EMBL" id="VUX19761.1"/>
    </source>
</evidence>
<dbReference type="EC" id="3.6.3.-" evidence="9"/>
<name>A0A3E4EW20_9FIRM</name>
<dbReference type="EMBL" id="QSOI01000026">
    <property type="protein sequence ID" value="RGI80901.1"/>
    <property type="molecule type" value="Genomic_DNA"/>
</dbReference>
<accession>A0A3E4EW20</accession>
<dbReference type="InterPro" id="IPR003439">
    <property type="entry name" value="ABC_transporter-like_ATP-bd"/>
</dbReference>
<dbReference type="Pfam" id="PF00005">
    <property type="entry name" value="ABC_tran"/>
    <property type="match status" value="1"/>
</dbReference>
<proteinExistence type="inferred from homology"/>
<feature type="region of interest" description="Disordered" evidence="5">
    <location>
        <begin position="314"/>
        <end position="366"/>
    </location>
</feature>
<evidence type="ECO:0000256" key="5">
    <source>
        <dbReference type="SAM" id="MobiDB-lite"/>
    </source>
</evidence>
<evidence type="ECO:0000313" key="7">
    <source>
        <dbReference type="EMBL" id="RGI80901.1"/>
    </source>
</evidence>
<evidence type="ECO:0000313" key="12">
    <source>
        <dbReference type="Proteomes" id="UP000358366"/>
    </source>
</evidence>
<organism evidence="7 10">
    <name type="scientific">Dorea formicigenerans</name>
    <dbReference type="NCBI Taxonomy" id="39486"/>
    <lineage>
        <taxon>Bacteria</taxon>
        <taxon>Bacillati</taxon>
        <taxon>Bacillota</taxon>
        <taxon>Clostridia</taxon>
        <taxon>Lachnospirales</taxon>
        <taxon>Lachnospiraceae</taxon>
        <taxon>Dorea</taxon>
    </lineage>
</organism>
<dbReference type="AlphaFoldDB" id="A0A3E4EW20"/>
<gene>
    <name evidence="9" type="primary">yxlF_11</name>
    <name evidence="9" type="ORF">DFSSTS7063_02718</name>
    <name evidence="8" type="ORF">DWX53_13485</name>
    <name evidence="7" type="ORF">DXD84_13830</name>
</gene>
<evidence type="ECO:0000313" key="8">
    <source>
        <dbReference type="EMBL" id="RGT07071.1"/>
    </source>
</evidence>
<reference evidence="10 11" key="1">
    <citation type="submission" date="2018-08" db="EMBL/GenBank/DDBJ databases">
        <title>A genome reference for cultivated species of the human gut microbiota.</title>
        <authorList>
            <person name="Zou Y."/>
            <person name="Xue W."/>
            <person name="Luo G."/>
        </authorList>
    </citation>
    <scope>NUCLEOTIDE SEQUENCE [LARGE SCALE GENOMIC DNA]</scope>
    <source>
        <strain evidence="8 11">AF19-4AC</strain>
        <strain evidence="7 10">TM09-19AC</strain>
    </source>
</reference>
<dbReference type="EMBL" id="QRWH01000017">
    <property type="protein sequence ID" value="RGT07071.1"/>
    <property type="molecule type" value="Genomic_DNA"/>
</dbReference>
<protein>
    <submittedName>
        <fullName evidence="7">ATP-binding cassette domain-containing protein</fullName>
    </submittedName>
    <submittedName>
        <fullName evidence="9">Putative ABC transporter ATP-binding protein YxlF</fullName>
        <ecNumber evidence="9">3.6.3.-</ecNumber>
    </submittedName>
</protein>
<dbReference type="InterPro" id="IPR003593">
    <property type="entry name" value="AAA+_ATPase"/>
</dbReference>
<comment type="similarity">
    <text evidence="1">Belongs to the ABC transporter superfamily.</text>
</comment>
<dbReference type="SUPFAM" id="SSF52540">
    <property type="entry name" value="P-loop containing nucleoside triphosphate hydrolases"/>
    <property type="match status" value="1"/>
</dbReference>
<keyword evidence="9" id="KW-0378">Hydrolase</keyword>
<dbReference type="GO" id="GO:0016887">
    <property type="term" value="F:ATP hydrolysis activity"/>
    <property type="evidence" value="ECO:0007669"/>
    <property type="project" value="InterPro"/>
</dbReference>
<keyword evidence="4 7" id="KW-0067">ATP-binding</keyword>
<evidence type="ECO:0000313" key="10">
    <source>
        <dbReference type="Proteomes" id="UP000260664"/>
    </source>
</evidence>
<evidence type="ECO:0000256" key="4">
    <source>
        <dbReference type="ARBA" id="ARBA00022840"/>
    </source>
</evidence>
<feature type="compositionally biased region" description="Basic and acidic residues" evidence="5">
    <location>
        <begin position="317"/>
        <end position="326"/>
    </location>
</feature>
<dbReference type="PANTHER" id="PTHR43335:SF4">
    <property type="entry name" value="ABC TRANSPORTER, ATP-BINDING PROTEIN"/>
    <property type="match status" value="1"/>
</dbReference>
<dbReference type="Proteomes" id="UP000260664">
    <property type="component" value="Unassembled WGS sequence"/>
</dbReference>
<dbReference type="RefSeq" id="WP_005342603.1">
    <property type="nucleotide sequence ID" value="NZ_CABHNI010000051.1"/>
</dbReference>
<dbReference type="CDD" id="cd03230">
    <property type="entry name" value="ABC_DR_subfamily_A"/>
    <property type="match status" value="1"/>
</dbReference>
<dbReference type="PROSITE" id="PS50893">
    <property type="entry name" value="ABC_TRANSPORTER_2"/>
    <property type="match status" value="1"/>
</dbReference>
<dbReference type="Gene3D" id="3.40.50.300">
    <property type="entry name" value="P-loop containing nucleotide triphosphate hydrolases"/>
    <property type="match status" value="1"/>
</dbReference>
<dbReference type="Proteomes" id="UP000358366">
    <property type="component" value="Unassembled WGS sequence"/>
</dbReference>
<dbReference type="InterPro" id="IPR027417">
    <property type="entry name" value="P-loop_NTPase"/>
</dbReference>
<sequence length="366" mass="40792">MISVKHLTKCYGEFTAVDDLSFEIDEGHVYGFLGPNGAGKSTTMNIITGCLSATSGQVTIDGHDIFEEPKEAKRAIGYLPEIPPLYTNETPEEYLKFVAEAKGLKGKEMDCQIEGVISQTRIQNVRKRLISKLSKGYRQRVGIAQALLGNPKVIILDEPTVGLDPIQIIEIRDLIKQLGKNHTVILSSHILSEVQAICEKVLIISGGKLIAFDEPEHLEKSLAGSNEILFTTEATREEVEEVKSLLGEITEVSYRETQDGLLSVTMKTDSDDIRGISRKLSMEFAKREKALYELTSKKANLEDIFLELTEAADPADVPEKDSEQVKADLQNMEISGLEEIGGLEKDETDEEEYRNKKKQEEEEKTE</sequence>
<keyword evidence="2" id="KW-0813">Transport</keyword>
<keyword evidence="3" id="KW-0547">Nucleotide-binding</keyword>
<reference evidence="9 12" key="2">
    <citation type="submission" date="2019-07" db="EMBL/GenBank/DDBJ databases">
        <authorList>
            <person name="Hibberd C M."/>
            <person name="Gehrig L. J."/>
            <person name="Chang H.-W."/>
            <person name="Venkatesh S."/>
        </authorList>
    </citation>
    <scope>NUCLEOTIDE SEQUENCE [LARGE SCALE GENOMIC DNA]</scope>
    <source>
        <strain evidence="9">Dorea_formicigenerans_SSTS_Bg7063</strain>
    </source>
</reference>
<evidence type="ECO:0000256" key="1">
    <source>
        <dbReference type="ARBA" id="ARBA00005417"/>
    </source>
</evidence>
<evidence type="ECO:0000256" key="3">
    <source>
        <dbReference type="ARBA" id="ARBA00022741"/>
    </source>
</evidence>
<dbReference type="SMART" id="SM00382">
    <property type="entry name" value="AAA"/>
    <property type="match status" value="1"/>
</dbReference>
<feature type="domain" description="ABC transporter" evidence="6">
    <location>
        <begin position="2"/>
        <end position="231"/>
    </location>
</feature>
<evidence type="ECO:0000256" key="2">
    <source>
        <dbReference type="ARBA" id="ARBA00022448"/>
    </source>
</evidence>
<dbReference type="PANTHER" id="PTHR43335">
    <property type="entry name" value="ABC TRANSPORTER, ATP-BINDING PROTEIN"/>
    <property type="match status" value="1"/>
</dbReference>
<dbReference type="EMBL" id="CABHNI010000051">
    <property type="protein sequence ID" value="VUX19761.1"/>
    <property type="molecule type" value="Genomic_DNA"/>
</dbReference>